<reference evidence="3" key="1">
    <citation type="journal article" date="2010" name="Trends Microbiol.">
        <title>Distinct gene set in two different lineages of ammonia-oxidizing archaea supports the phylum Thaumarchaeota.</title>
        <authorList>
            <person name="Spang A."/>
            <person name="Hatzenpichler R."/>
            <person name="Brochier-Armanet C."/>
            <person name="Rattei T."/>
            <person name="Tischler P."/>
            <person name="Spieck E."/>
            <person name="Streit W."/>
            <person name="Stahl D.A."/>
            <person name="Wagner M."/>
            <person name="Schleper C."/>
        </authorList>
    </citation>
    <scope>NUCLEOTIDE SEQUENCE</scope>
    <source>
        <strain evidence="3">Enrichment culture Ga9.2</strain>
    </source>
</reference>
<sequence length="220" mass="24171">MTSFSSNWVKDNKPNMSERIKQNIGPQQPLKPRIELAKNKIQAQNQKLETILEKLRSKEKSLFNQVVSALQRHDTQHGKMLSNEIAQVRKTIKMISQLKMALEQIQLRLESTIDLGDVMVAIGPAMGALTRVRSGLAGVMPEVDRELGEINGVFSDIMMSAGSMSNTSFAFDASGEEVDRILAEAGAVAEQRMTDSFPDVPIGSSSTRTGTTTTSENAQF</sequence>
<dbReference type="Gene3D" id="6.10.140.1230">
    <property type="match status" value="1"/>
</dbReference>
<feature type="region of interest" description="Disordered" evidence="2">
    <location>
        <begin position="1"/>
        <end position="29"/>
    </location>
</feature>
<feature type="compositionally biased region" description="Basic and acidic residues" evidence="2">
    <location>
        <begin position="10"/>
        <end position="21"/>
    </location>
</feature>
<evidence type="ECO:0000256" key="2">
    <source>
        <dbReference type="SAM" id="MobiDB-lite"/>
    </source>
</evidence>
<accession>D9ZB76</accession>
<name>D9ZB76_9ARCH</name>
<organism evidence="3">
    <name type="scientific">Candidatus Nitrososphaera gargensis</name>
    <dbReference type="NCBI Taxonomy" id="497727"/>
    <lineage>
        <taxon>Archaea</taxon>
        <taxon>Nitrososphaerota</taxon>
        <taxon>Nitrososphaeria</taxon>
        <taxon>Nitrososphaerales</taxon>
        <taxon>Nitrososphaeraceae</taxon>
        <taxon>Nitrososphaera</taxon>
    </lineage>
</organism>
<keyword evidence="1" id="KW-0175">Coiled coil</keyword>
<feature type="coiled-coil region" evidence="1">
    <location>
        <begin position="34"/>
        <end position="65"/>
    </location>
</feature>
<dbReference type="AlphaFoldDB" id="D9ZB76"/>
<feature type="compositionally biased region" description="Low complexity" evidence="2">
    <location>
        <begin position="203"/>
        <end position="220"/>
    </location>
</feature>
<evidence type="ECO:0000256" key="1">
    <source>
        <dbReference type="SAM" id="Coils"/>
    </source>
</evidence>
<proteinExistence type="predicted"/>
<evidence type="ECO:0000313" key="3">
    <source>
        <dbReference type="EMBL" id="ADK25973.1"/>
    </source>
</evidence>
<dbReference type="EMBL" id="GU797807">
    <property type="protein sequence ID" value="ADK25973.1"/>
    <property type="molecule type" value="Genomic_DNA"/>
</dbReference>
<protein>
    <submittedName>
        <fullName evidence="3">ESCRT-III 2</fullName>
    </submittedName>
</protein>
<feature type="non-terminal residue" evidence="3">
    <location>
        <position position="220"/>
    </location>
</feature>
<feature type="region of interest" description="Disordered" evidence="2">
    <location>
        <begin position="196"/>
        <end position="220"/>
    </location>
</feature>